<reference evidence="1 2" key="1">
    <citation type="submission" date="2023-07" db="EMBL/GenBank/DDBJ databases">
        <title>Genomic Encyclopedia of Type Strains, Phase IV (KMG-IV): sequencing the most valuable type-strain genomes for metagenomic binning, comparative biology and taxonomic classification.</title>
        <authorList>
            <person name="Goeker M."/>
        </authorList>
    </citation>
    <scope>NUCLEOTIDE SEQUENCE [LARGE SCALE GENOMIC DNA]</scope>
    <source>
        <strain evidence="1 2">DSM 17273</strain>
    </source>
</reference>
<evidence type="ECO:0000313" key="1">
    <source>
        <dbReference type="EMBL" id="MDR6222705.1"/>
    </source>
</evidence>
<dbReference type="Pfam" id="PF03692">
    <property type="entry name" value="CxxCxxCC"/>
    <property type="match status" value="1"/>
</dbReference>
<gene>
    <name evidence="1" type="ORF">J2750_001154</name>
</gene>
<dbReference type="PANTHER" id="PTHR35866:SF1">
    <property type="entry name" value="YKGJ FAMILY CYSTEINE CLUSTER PROTEIN"/>
    <property type="match status" value="1"/>
</dbReference>
<accession>A0AA90TZ02</accession>
<keyword evidence="2" id="KW-1185">Reference proteome</keyword>
<sequence length="234" mass="27270">MLNKREIKIKSQWLNENKNMLRLTKEINAFFKCPDECDRQCCRGGIPPMMLFEFNDINAIKNKERLSISEKFDKNTIRVVNLGKPCVFLSDGKTCSIYDKRPVSCETYPFALKNDEIKDAHFDYVTLAPCPVGIEIMKSHLTERITLSHVAKLQGHESPELEEQIKRITQQYELMKNIGLGTTENIPKEINYYVFEEQLLMQLLVGLHLKNGNMKRAEEEMKKIGALTRRRDKR</sequence>
<dbReference type="EMBL" id="JAVDQI010000003">
    <property type="protein sequence ID" value="MDR6222705.1"/>
    <property type="molecule type" value="Genomic_DNA"/>
</dbReference>
<dbReference type="AlphaFoldDB" id="A0AA90TZ02"/>
<dbReference type="PANTHER" id="PTHR35866">
    <property type="entry name" value="PUTATIVE-RELATED"/>
    <property type="match status" value="1"/>
</dbReference>
<dbReference type="RefSeq" id="WP_309739844.1">
    <property type="nucleotide sequence ID" value="NZ_JAVDQI010000003.1"/>
</dbReference>
<organism evidence="1 2">
    <name type="scientific">Methanococcoides alaskense</name>
    <dbReference type="NCBI Taxonomy" id="325778"/>
    <lineage>
        <taxon>Archaea</taxon>
        <taxon>Methanobacteriati</taxon>
        <taxon>Methanobacteriota</taxon>
        <taxon>Stenosarchaea group</taxon>
        <taxon>Methanomicrobia</taxon>
        <taxon>Methanosarcinales</taxon>
        <taxon>Methanosarcinaceae</taxon>
        <taxon>Methanococcoides</taxon>
    </lineage>
</organism>
<protein>
    <submittedName>
        <fullName evidence="1">Fe-S-cluster containining protein</fullName>
    </submittedName>
</protein>
<evidence type="ECO:0000313" key="2">
    <source>
        <dbReference type="Proteomes" id="UP001185015"/>
    </source>
</evidence>
<name>A0AA90TZ02_9EURY</name>
<dbReference type="InterPro" id="IPR005358">
    <property type="entry name" value="Puta_zinc/iron-chelating_dom"/>
</dbReference>
<comment type="caution">
    <text evidence="1">The sequence shown here is derived from an EMBL/GenBank/DDBJ whole genome shotgun (WGS) entry which is preliminary data.</text>
</comment>
<dbReference type="Proteomes" id="UP001185015">
    <property type="component" value="Unassembled WGS sequence"/>
</dbReference>
<proteinExistence type="predicted"/>